<name>A0A3D8MAZ2_9ALTE</name>
<dbReference type="EMBL" id="QRHA01000003">
    <property type="protein sequence ID" value="RDV27544.1"/>
    <property type="molecule type" value="Genomic_DNA"/>
</dbReference>
<gene>
    <name evidence="2" type="ORF">DXV75_05830</name>
</gene>
<keyword evidence="1" id="KW-0472">Membrane</keyword>
<accession>A0A3D8MAZ2</accession>
<dbReference type="Proteomes" id="UP000256561">
    <property type="component" value="Unassembled WGS sequence"/>
</dbReference>
<dbReference type="Pfam" id="PF11381">
    <property type="entry name" value="DUF3185"/>
    <property type="match status" value="1"/>
</dbReference>
<organism evidence="2 3">
    <name type="scientific">Alteromonas aestuariivivens</name>
    <dbReference type="NCBI Taxonomy" id="1938339"/>
    <lineage>
        <taxon>Bacteria</taxon>
        <taxon>Pseudomonadati</taxon>
        <taxon>Pseudomonadota</taxon>
        <taxon>Gammaproteobacteria</taxon>
        <taxon>Alteromonadales</taxon>
        <taxon>Alteromonadaceae</taxon>
        <taxon>Alteromonas/Salinimonas group</taxon>
        <taxon>Alteromonas</taxon>
    </lineage>
</organism>
<keyword evidence="3" id="KW-1185">Reference proteome</keyword>
<feature type="transmembrane region" description="Helical" evidence="1">
    <location>
        <begin position="7"/>
        <end position="26"/>
    </location>
</feature>
<keyword evidence="1" id="KW-0812">Transmembrane</keyword>
<evidence type="ECO:0000256" key="1">
    <source>
        <dbReference type="SAM" id="Phobius"/>
    </source>
</evidence>
<comment type="caution">
    <text evidence="2">The sequence shown here is derived from an EMBL/GenBank/DDBJ whole genome shotgun (WGS) entry which is preliminary data.</text>
</comment>
<dbReference type="RefSeq" id="WP_115592443.1">
    <property type="nucleotide sequence ID" value="NZ_QRHA01000003.1"/>
</dbReference>
<keyword evidence="1" id="KW-1133">Transmembrane helix</keyword>
<evidence type="ECO:0000313" key="2">
    <source>
        <dbReference type="EMBL" id="RDV27544.1"/>
    </source>
</evidence>
<sequence length="65" mass="6823">MSTSKIIAIALFIVGAGLLYYGYQISGSVSSQLQESVTGSMSDKAIWHYAGGIICLVVGAILIKK</sequence>
<dbReference type="OrthoDB" id="6199344at2"/>
<evidence type="ECO:0000313" key="3">
    <source>
        <dbReference type="Proteomes" id="UP000256561"/>
    </source>
</evidence>
<dbReference type="InterPro" id="IPR021521">
    <property type="entry name" value="DUF3185"/>
</dbReference>
<reference evidence="3" key="1">
    <citation type="submission" date="2018-08" db="EMBL/GenBank/DDBJ databases">
        <authorList>
            <person name="Zhang J."/>
            <person name="Du Z.-J."/>
        </authorList>
    </citation>
    <scope>NUCLEOTIDE SEQUENCE [LARGE SCALE GENOMIC DNA]</scope>
    <source>
        <strain evidence="3">KCTC 52655</strain>
    </source>
</reference>
<protein>
    <submittedName>
        <fullName evidence="2">DUF3185 family protein</fullName>
    </submittedName>
</protein>
<proteinExistence type="predicted"/>
<feature type="transmembrane region" description="Helical" evidence="1">
    <location>
        <begin position="46"/>
        <end position="63"/>
    </location>
</feature>
<dbReference type="AlphaFoldDB" id="A0A3D8MAZ2"/>